<sequence length="39" mass="4342">MNAKDIIDMVQNLGAPVVYSLLALWFIKFQFVKAEDAAA</sequence>
<feature type="transmembrane region" description="Helical" evidence="1">
    <location>
        <begin position="6"/>
        <end position="27"/>
    </location>
</feature>
<keyword evidence="1" id="KW-1133">Transmembrane helix</keyword>
<dbReference type="EMBL" id="UINC01186626">
    <property type="protein sequence ID" value="SVD98930.1"/>
    <property type="molecule type" value="Genomic_DNA"/>
</dbReference>
<keyword evidence="1" id="KW-0812">Transmembrane</keyword>
<evidence type="ECO:0000256" key="1">
    <source>
        <dbReference type="SAM" id="Phobius"/>
    </source>
</evidence>
<protein>
    <submittedName>
        <fullName evidence="2">Uncharacterized protein</fullName>
    </submittedName>
</protein>
<dbReference type="AlphaFoldDB" id="A0A382ZUG0"/>
<keyword evidence="1" id="KW-0472">Membrane</keyword>
<reference evidence="2" key="1">
    <citation type="submission" date="2018-05" db="EMBL/GenBank/DDBJ databases">
        <authorList>
            <person name="Lanie J.A."/>
            <person name="Ng W.-L."/>
            <person name="Kazmierczak K.M."/>
            <person name="Andrzejewski T.M."/>
            <person name="Davidsen T.M."/>
            <person name="Wayne K.J."/>
            <person name="Tettelin H."/>
            <person name="Glass J.I."/>
            <person name="Rusch D."/>
            <person name="Podicherti R."/>
            <person name="Tsui H.-C.T."/>
            <person name="Winkler M.E."/>
        </authorList>
    </citation>
    <scope>NUCLEOTIDE SEQUENCE</scope>
</reference>
<accession>A0A382ZUG0</accession>
<organism evidence="2">
    <name type="scientific">marine metagenome</name>
    <dbReference type="NCBI Taxonomy" id="408172"/>
    <lineage>
        <taxon>unclassified sequences</taxon>
        <taxon>metagenomes</taxon>
        <taxon>ecological metagenomes</taxon>
    </lineage>
</organism>
<name>A0A382ZUG0_9ZZZZ</name>
<feature type="non-terminal residue" evidence="2">
    <location>
        <position position="39"/>
    </location>
</feature>
<proteinExistence type="predicted"/>
<evidence type="ECO:0000313" key="2">
    <source>
        <dbReference type="EMBL" id="SVD98930.1"/>
    </source>
</evidence>
<gene>
    <name evidence="2" type="ORF">METZ01_LOCUS451784</name>
</gene>